<dbReference type="RefSeq" id="XP_060357698.1">
    <property type="nucleotide sequence ID" value="XM_060512698.1"/>
</dbReference>
<dbReference type="Gene3D" id="2.60.120.260">
    <property type="entry name" value="Galactose-binding domain-like"/>
    <property type="match status" value="1"/>
</dbReference>
<comment type="caution">
    <text evidence="4">The sequence shown here is derived from an EMBL/GenBank/DDBJ whole genome shotgun (WGS) entry which is preliminary data.</text>
</comment>
<organism evidence="4 5">
    <name type="scientific">Glomerella acutata</name>
    <name type="common">Colletotrichum acutatum</name>
    <dbReference type="NCBI Taxonomy" id="27357"/>
    <lineage>
        <taxon>Eukaryota</taxon>
        <taxon>Fungi</taxon>
        <taxon>Dikarya</taxon>
        <taxon>Ascomycota</taxon>
        <taxon>Pezizomycotina</taxon>
        <taxon>Sordariomycetes</taxon>
        <taxon>Hypocreomycetidae</taxon>
        <taxon>Glomerellales</taxon>
        <taxon>Glomerellaceae</taxon>
        <taxon>Colletotrichum</taxon>
        <taxon>Colletotrichum acutatum species complex</taxon>
    </lineage>
</organism>
<keyword evidence="1 4" id="KW-0378">Hydrolase</keyword>
<dbReference type="GO" id="GO:0008239">
    <property type="term" value="F:dipeptidyl-peptidase activity"/>
    <property type="evidence" value="ECO:0007669"/>
    <property type="project" value="InterPro"/>
</dbReference>
<evidence type="ECO:0000259" key="2">
    <source>
        <dbReference type="Pfam" id="PF02129"/>
    </source>
</evidence>
<reference evidence="4" key="1">
    <citation type="submission" date="2021-12" db="EMBL/GenBank/DDBJ databases">
        <title>Comparative genomics, transcriptomics and evolutionary studies reveal genomic signatures of adaptation to plant cell wall in hemibiotrophic fungi.</title>
        <authorList>
            <consortium name="DOE Joint Genome Institute"/>
            <person name="Baroncelli R."/>
            <person name="Diaz J.F."/>
            <person name="Benocci T."/>
            <person name="Peng M."/>
            <person name="Battaglia E."/>
            <person name="Haridas S."/>
            <person name="Andreopoulos W."/>
            <person name="Labutti K."/>
            <person name="Pangilinan J."/>
            <person name="Floch G.L."/>
            <person name="Makela M.R."/>
            <person name="Henrissat B."/>
            <person name="Grigoriev I.V."/>
            <person name="Crouch J.A."/>
            <person name="De Vries R.P."/>
            <person name="Sukno S.A."/>
            <person name="Thon M.R."/>
        </authorList>
    </citation>
    <scope>NUCLEOTIDE SEQUENCE</scope>
    <source>
        <strain evidence="4">CBS 112980</strain>
    </source>
</reference>
<dbReference type="InterPro" id="IPR000383">
    <property type="entry name" value="Xaa-Pro-like_dom"/>
</dbReference>
<keyword evidence="5" id="KW-1185">Reference proteome</keyword>
<dbReference type="InterPro" id="IPR013736">
    <property type="entry name" value="Xaa-Pro_dipept_C"/>
</dbReference>
<evidence type="ECO:0000256" key="1">
    <source>
        <dbReference type="ARBA" id="ARBA00022801"/>
    </source>
</evidence>
<dbReference type="Pfam" id="PF08530">
    <property type="entry name" value="PepX_C"/>
    <property type="match status" value="1"/>
</dbReference>
<sequence>MAFAVDTVCKKDVRIQLRDGVELLADVFRPLTSDDEPVPAIMPWSPYGKTGTGLLQLDMFSWRVGVPRSATSGLEMWEAPGPAEWVARGSAVVNIEARGSFKSGGDLYVAMAGNSWLATTQWFIAAEQPPHLTCMTPLEGLGDYYRESICRDSISDHAFWDVLIGWACGPGMREDLSAMVDKYGTWNDYLEDKKPKLRNITIPMYATASFSTRLHTEGSVRGFQLSRSSEKWLRWTATQEWHDIYQQENLDDLQRFFDKYMLDKNNGWETTPRIRYSLLGYNRASCPPAKFRYETLFLDATNGSLGHRKPPSESVVEYQAELPSDDGCSLIHTFEEYTELCSVSKAKVYMSTIGHDDMDVYVVLRKLDKNGKALWHQNIRMEDLPKGTTVDDISNENIW</sequence>
<dbReference type="Pfam" id="PF02129">
    <property type="entry name" value="Peptidase_S15"/>
    <property type="match status" value="2"/>
</dbReference>
<dbReference type="AlphaFoldDB" id="A0AAD8XAQ5"/>
<dbReference type="Gene3D" id="3.40.50.1820">
    <property type="entry name" value="alpha/beta hydrolase"/>
    <property type="match status" value="2"/>
</dbReference>
<accession>A0AAD8XAQ5</accession>
<proteinExistence type="predicted"/>
<feature type="domain" description="Xaa-Pro dipeptidyl-peptidase-like" evidence="2">
    <location>
        <begin position="109"/>
        <end position="152"/>
    </location>
</feature>
<dbReference type="Proteomes" id="UP001244207">
    <property type="component" value="Unassembled WGS sequence"/>
</dbReference>
<name>A0AAD8XAQ5_GLOAC</name>
<dbReference type="InterPro" id="IPR029058">
    <property type="entry name" value="AB_hydrolase_fold"/>
</dbReference>
<feature type="domain" description="Xaa-Pro dipeptidyl-peptidase C-terminal" evidence="3">
    <location>
        <begin position="266"/>
        <end position="373"/>
    </location>
</feature>
<feature type="domain" description="Xaa-Pro dipeptidyl-peptidase-like" evidence="2">
    <location>
        <begin position="19"/>
        <end position="107"/>
    </location>
</feature>
<gene>
    <name evidence="4" type="ORF">BDZ83DRAFT_724829</name>
</gene>
<evidence type="ECO:0000313" key="4">
    <source>
        <dbReference type="EMBL" id="KAK1705794.1"/>
    </source>
</evidence>
<dbReference type="InterPro" id="IPR050585">
    <property type="entry name" value="Xaa-Pro_dipeptidyl-ppase/CocE"/>
</dbReference>
<dbReference type="GeneID" id="85396596"/>
<dbReference type="PANTHER" id="PTHR43056:SF10">
    <property type="entry name" value="COCE_NOND FAMILY, PUTATIVE (AFU_ORTHOLOGUE AFUA_7G00600)-RELATED"/>
    <property type="match status" value="1"/>
</dbReference>
<dbReference type="EMBL" id="JAHMHS010000236">
    <property type="protein sequence ID" value="KAK1705794.1"/>
    <property type="molecule type" value="Genomic_DNA"/>
</dbReference>
<protein>
    <submittedName>
        <fullName evidence="4">Alpha/Beta hydrolase protein</fullName>
    </submittedName>
</protein>
<dbReference type="SUPFAM" id="SSF53474">
    <property type="entry name" value="alpha/beta-Hydrolases"/>
    <property type="match status" value="1"/>
</dbReference>
<evidence type="ECO:0000313" key="5">
    <source>
        <dbReference type="Proteomes" id="UP001244207"/>
    </source>
</evidence>
<dbReference type="PANTHER" id="PTHR43056">
    <property type="entry name" value="PEPTIDASE S9 PROLYL OLIGOPEPTIDASE"/>
    <property type="match status" value="1"/>
</dbReference>
<evidence type="ECO:0000259" key="3">
    <source>
        <dbReference type="Pfam" id="PF08530"/>
    </source>
</evidence>